<gene>
    <name evidence="3" type="ORF">NFI95_11145</name>
</gene>
<proteinExistence type="inferred from homology"/>
<evidence type="ECO:0000256" key="1">
    <source>
        <dbReference type="ARBA" id="ARBA00008853"/>
    </source>
</evidence>
<evidence type="ECO:0000259" key="2">
    <source>
        <dbReference type="Pfam" id="PF08450"/>
    </source>
</evidence>
<comment type="caution">
    <text evidence="3">The sequence shown here is derived from an EMBL/GenBank/DDBJ whole genome shotgun (WGS) entry which is preliminary data.</text>
</comment>
<evidence type="ECO:0000313" key="4">
    <source>
        <dbReference type="Proteomes" id="UP001524587"/>
    </source>
</evidence>
<dbReference type="EMBL" id="JAMSKV010000009">
    <property type="protein sequence ID" value="MCQ8279003.1"/>
    <property type="molecule type" value="Genomic_DNA"/>
</dbReference>
<comment type="similarity">
    <text evidence="1">Belongs to the SMP-30/CGR1 family.</text>
</comment>
<organism evidence="3 4">
    <name type="scientific">Endosaccharibacter trunci</name>
    <dbReference type="NCBI Taxonomy" id="2812733"/>
    <lineage>
        <taxon>Bacteria</taxon>
        <taxon>Pseudomonadati</taxon>
        <taxon>Pseudomonadota</taxon>
        <taxon>Alphaproteobacteria</taxon>
        <taxon>Acetobacterales</taxon>
        <taxon>Acetobacteraceae</taxon>
        <taxon>Endosaccharibacter</taxon>
    </lineage>
</organism>
<dbReference type="SUPFAM" id="SSF63829">
    <property type="entry name" value="Calcium-dependent phosphotriesterase"/>
    <property type="match status" value="1"/>
</dbReference>
<dbReference type="RefSeq" id="WP_422864482.1">
    <property type="nucleotide sequence ID" value="NZ_JAMSKV010000009.1"/>
</dbReference>
<dbReference type="Gene3D" id="2.120.10.30">
    <property type="entry name" value="TolB, C-terminal domain"/>
    <property type="match status" value="1"/>
</dbReference>
<reference evidence="3 4" key="1">
    <citation type="submission" date="2022-06" db="EMBL/GenBank/DDBJ databases">
        <title>Endosaccharibacter gen. nov., sp. nov., endophytic bacteria isolated from sugarcane.</title>
        <authorList>
            <person name="Pitiwittayakul N."/>
            <person name="Yukphan P."/>
            <person name="Charoenyingcharoen P."/>
            <person name="Tanasupawat S."/>
        </authorList>
    </citation>
    <scope>NUCLEOTIDE SEQUENCE [LARGE SCALE GENOMIC DNA]</scope>
    <source>
        <strain evidence="3 4">KSS8</strain>
    </source>
</reference>
<dbReference type="Pfam" id="PF08450">
    <property type="entry name" value="SGL"/>
    <property type="match status" value="1"/>
</dbReference>
<dbReference type="PANTHER" id="PTHR10907">
    <property type="entry name" value="REGUCALCIN"/>
    <property type="match status" value="1"/>
</dbReference>
<feature type="domain" description="SMP-30/Gluconolactonase/LRE-like region" evidence="2">
    <location>
        <begin position="17"/>
        <end position="258"/>
    </location>
</feature>
<dbReference type="Proteomes" id="UP001524587">
    <property type="component" value="Unassembled WGS sequence"/>
</dbReference>
<dbReference type="PRINTS" id="PR01790">
    <property type="entry name" value="SMP30FAMILY"/>
</dbReference>
<accession>A0ABT1WB02</accession>
<sequence length="292" mass="31895">MTLFPEPTCIWDLKAELGEGLVWMEREAALYGVDILGRTVFRFHPESGARTVWDAPARPTFLVPDADGHLLCGCADGLRTFNGATGVFGTLTPVESFLPENRLNDACADRQGRLWFGSMHDPETEASGSLYRLDSRQGAEPVQMDTGYVVSNGPAIDPLRNRLYHNDSVRQTVFLFDLAEGGTLSNKRPFARIETGYPDGMTVDRDGFLWVALYAGGGVQRFAPDGTPDRFVRLPASNITKIVFGGPDYRTAFVSSARKSLSAEALAAQPLAGGLFRFEVEVPGLPPCVFRA</sequence>
<keyword evidence="4" id="KW-1185">Reference proteome</keyword>
<name>A0ABT1WB02_9PROT</name>
<protein>
    <submittedName>
        <fullName evidence="3">SMP-30/gluconolactonase/LRE family protein</fullName>
    </submittedName>
</protein>
<dbReference type="PANTHER" id="PTHR10907:SF47">
    <property type="entry name" value="REGUCALCIN"/>
    <property type="match status" value="1"/>
</dbReference>
<evidence type="ECO:0000313" key="3">
    <source>
        <dbReference type="EMBL" id="MCQ8279003.1"/>
    </source>
</evidence>
<dbReference type="InterPro" id="IPR011042">
    <property type="entry name" value="6-blade_b-propeller_TolB-like"/>
</dbReference>
<dbReference type="InterPro" id="IPR005511">
    <property type="entry name" value="SMP-30"/>
</dbReference>
<dbReference type="InterPro" id="IPR013658">
    <property type="entry name" value="SGL"/>
</dbReference>